<keyword evidence="5" id="KW-0966">Cell projection</keyword>
<keyword evidence="6" id="KW-1185">Reference proteome</keyword>
<dbReference type="NCBIfam" id="NF009793">
    <property type="entry name" value="PRK13285.1-1"/>
    <property type="match status" value="1"/>
</dbReference>
<dbReference type="GO" id="GO:0006417">
    <property type="term" value="P:regulation of translation"/>
    <property type="evidence" value="ECO:0007669"/>
    <property type="project" value="UniProtKB-KW"/>
</dbReference>
<dbReference type="SUPFAM" id="SSF141457">
    <property type="entry name" value="BH3618-like"/>
    <property type="match status" value="1"/>
</dbReference>
<dbReference type="GO" id="GO:0044780">
    <property type="term" value="P:bacterial-type flagellum assembly"/>
    <property type="evidence" value="ECO:0007669"/>
    <property type="project" value="UniProtKB-UniRule"/>
</dbReference>
<evidence type="ECO:0000313" key="5">
    <source>
        <dbReference type="EMBL" id="QEN05820.1"/>
    </source>
</evidence>
<comment type="subunit">
    <text evidence="4">Interacts with translational regulator CsrA and flagellin(s).</text>
</comment>
<keyword evidence="2 4" id="KW-1005">Bacterial flagellum biogenesis</keyword>
<comment type="similarity">
    <text evidence="4">Belongs to the FliW family.</text>
</comment>
<dbReference type="Proteomes" id="UP000323824">
    <property type="component" value="Chromosome"/>
</dbReference>
<proteinExistence type="inferred from homology"/>
<keyword evidence="1 4" id="KW-0963">Cytoplasm</keyword>
<dbReference type="OrthoDB" id="9801235at2"/>
<accession>A0A5C1QFB7</accession>
<dbReference type="KEGG" id="sper:EW093_14285"/>
<keyword evidence="3 4" id="KW-0810">Translation regulation</keyword>
<keyword evidence="4" id="KW-0143">Chaperone</keyword>
<dbReference type="PANTHER" id="PTHR39190:SF1">
    <property type="entry name" value="FLAGELLAR ASSEMBLY FACTOR FLIW"/>
    <property type="match status" value="1"/>
</dbReference>
<keyword evidence="5" id="KW-0282">Flagellum</keyword>
<dbReference type="PANTHER" id="PTHR39190">
    <property type="entry name" value="FLAGELLAR ASSEMBLY FACTOR FLIW"/>
    <property type="match status" value="1"/>
</dbReference>
<sequence length="151" mass="17149">MIIDSKAYGKISVDDKQIFYFEDGLLGFESIKKFALIDASQPPFMWLQSVDVTHLAFIVLDPKIFRDDYDPGLEKEDLEKINIFEENSDVKLVLSIITIPENQNDMTANLQGPVVLNKESLLGKQFISNNDKWGTRHHVMDELAGKRAATC</sequence>
<evidence type="ECO:0000256" key="4">
    <source>
        <dbReference type="HAMAP-Rule" id="MF_01185"/>
    </source>
</evidence>
<dbReference type="EMBL" id="CP035807">
    <property type="protein sequence ID" value="QEN05820.1"/>
    <property type="molecule type" value="Genomic_DNA"/>
</dbReference>
<comment type="subcellular location">
    <subcellularLocation>
        <location evidence="4">Cytoplasm</location>
    </subcellularLocation>
</comment>
<evidence type="ECO:0000256" key="1">
    <source>
        <dbReference type="ARBA" id="ARBA00022490"/>
    </source>
</evidence>
<organism evidence="5 6">
    <name type="scientific">Thiospirochaeta perfilievii</name>
    <dbReference type="NCBI Taxonomy" id="252967"/>
    <lineage>
        <taxon>Bacteria</taxon>
        <taxon>Pseudomonadati</taxon>
        <taxon>Spirochaetota</taxon>
        <taxon>Spirochaetia</taxon>
        <taxon>Spirochaetales</taxon>
        <taxon>Spirochaetaceae</taxon>
        <taxon>Thiospirochaeta</taxon>
    </lineage>
</organism>
<dbReference type="Pfam" id="PF02623">
    <property type="entry name" value="FliW"/>
    <property type="match status" value="1"/>
</dbReference>
<name>A0A5C1QFB7_9SPIO</name>
<keyword evidence="5" id="KW-0969">Cilium</keyword>
<dbReference type="InterPro" id="IPR024046">
    <property type="entry name" value="Flagellar_assmbl_FliW_dom_sf"/>
</dbReference>
<protein>
    <recommendedName>
        <fullName evidence="4">Flagellar assembly factor FliW</fullName>
    </recommendedName>
</protein>
<evidence type="ECO:0000256" key="2">
    <source>
        <dbReference type="ARBA" id="ARBA00022795"/>
    </source>
</evidence>
<dbReference type="AlphaFoldDB" id="A0A5C1QFB7"/>
<comment type="function">
    <text evidence="4">Acts as an anti-CsrA protein, binds CsrA and prevents it from repressing translation of its target genes, one of which is flagellin. Binds to flagellin and participates in the assembly of the flagellum.</text>
</comment>
<dbReference type="GO" id="GO:0005737">
    <property type="term" value="C:cytoplasm"/>
    <property type="evidence" value="ECO:0007669"/>
    <property type="project" value="UniProtKB-SubCell"/>
</dbReference>
<dbReference type="HAMAP" id="MF_01185">
    <property type="entry name" value="FliW"/>
    <property type="match status" value="1"/>
</dbReference>
<dbReference type="InterPro" id="IPR003775">
    <property type="entry name" value="Flagellar_assembly_factor_FliW"/>
</dbReference>
<reference evidence="5 6" key="2">
    <citation type="submission" date="2019-09" db="EMBL/GenBank/DDBJ databases">
        <title>Complete Genome Sequence and Methylome Analysis of free living Spirochaetas.</title>
        <authorList>
            <person name="Leshcheva N."/>
            <person name="Mikheeva N."/>
        </authorList>
    </citation>
    <scope>NUCLEOTIDE SEQUENCE [LARGE SCALE GENOMIC DNA]</scope>
    <source>
        <strain evidence="5 6">P</strain>
    </source>
</reference>
<reference evidence="5 6" key="1">
    <citation type="submission" date="2019-02" db="EMBL/GenBank/DDBJ databases">
        <authorList>
            <person name="Fomenkov A."/>
            <person name="Dubinina G."/>
            <person name="Grabovich M."/>
            <person name="Vincze T."/>
            <person name="Roberts R.J."/>
        </authorList>
    </citation>
    <scope>NUCLEOTIDE SEQUENCE [LARGE SCALE GENOMIC DNA]</scope>
    <source>
        <strain evidence="5 6">P</strain>
    </source>
</reference>
<dbReference type="Gene3D" id="2.30.290.10">
    <property type="entry name" value="BH3618-like"/>
    <property type="match status" value="1"/>
</dbReference>
<gene>
    <name evidence="4" type="primary">fliW</name>
    <name evidence="5" type="ORF">EW093_14285</name>
</gene>
<evidence type="ECO:0000256" key="3">
    <source>
        <dbReference type="ARBA" id="ARBA00022845"/>
    </source>
</evidence>
<evidence type="ECO:0000313" key="6">
    <source>
        <dbReference type="Proteomes" id="UP000323824"/>
    </source>
</evidence>
<dbReference type="RefSeq" id="WP_149569054.1">
    <property type="nucleotide sequence ID" value="NZ_CP035807.1"/>
</dbReference>